<keyword evidence="3 7" id="KW-0812">Transmembrane</keyword>
<feature type="region of interest" description="Disordered" evidence="6">
    <location>
        <begin position="1"/>
        <end position="20"/>
    </location>
</feature>
<dbReference type="PANTHER" id="PTHR36115:SF6">
    <property type="entry name" value="PROLINE-RICH ANTIGEN HOMOLOG"/>
    <property type="match status" value="1"/>
</dbReference>
<protein>
    <submittedName>
        <fullName evidence="9">RDD family protein</fullName>
    </submittedName>
</protein>
<feature type="domain" description="RDD" evidence="8">
    <location>
        <begin position="25"/>
        <end position="148"/>
    </location>
</feature>
<keyword evidence="2" id="KW-1003">Cell membrane</keyword>
<reference evidence="9 10" key="1">
    <citation type="submission" date="2019-09" db="EMBL/GenBank/DDBJ databases">
        <title>Sulfurimonas gotlandica sp. nov., a chemoautotrophic and psychrotolerant epsilonproteobacterium isolated from a pelagic redoxcline, and an emended description of the genus Sulfurimonas.</title>
        <authorList>
            <person name="Wang S."/>
            <person name="Jiang L."/>
            <person name="Shao S."/>
        </authorList>
    </citation>
    <scope>NUCLEOTIDE SEQUENCE [LARGE SCALE GENOMIC DNA]</scope>
    <source>
        <strain evidence="9 10">GYSZ_1</strain>
    </source>
</reference>
<dbReference type="Pfam" id="PF06271">
    <property type="entry name" value="RDD"/>
    <property type="match status" value="1"/>
</dbReference>
<evidence type="ECO:0000256" key="2">
    <source>
        <dbReference type="ARBA" id="ARBA00022475"/>
    </source>
</evidence>
<evidence type="ECO:0000256" key="4">
    <source>
        <dbReference type="ARBA" id="ARBA00022989"/>
    </source>
</evidence>
<evidence type="ECO:0000256" key="5">
    <source>
        <dbReference type="ARBA" id="ARBA00023136"/>
    </source>
</evidence>
<dbReference type="KEGG" id="sulg:FJR48_11115"/>
<proteinExistence type="predicted"/>
<dbReference type="PANTHER" id="PTHR36115">
    <property type="entry name" value="PROLINE-RICH ANTIGEN HOMOLOG-RELATED"/>
    <property type="match status" value="1"/>
</dbReference>
<evidence type="ECO:0000256" key="6">
    <source>
        <dbReference type="SAM" id="MobiDB-lite"/>
    </source>
</evidence>
<gene>
    <name evidence="9" type="ORF">FJR48_11115</name>
</gene>
<name>A0A5P8P3I0_9BACT</name>
<dbReference type="AlphaFoldDB" id="A0A5P8P3I0"/>
<evidence type="ECO:0000313" key="10">
    <source>
        <dbReference type="Proteomes" id="UP000326944"/>
    </source>
</evidence>
<dbReference type="RefSeq" id="WP_152308197.1">
    <property type="nucleotide sequence ID" value="NZ_CP043617.1"/>
</dbReference>
<feature type="transmembrane region" description="Helical" evidence="7">
    <location>
        <begin position="117"/>
        <end position="135"/>
    </location>
</feature>
<keyword evidence="10" id="KW-1185">Reference proteome</keyword>
<dbReference type="OrthoDB" id="5349007at2"/>
<keyword evidence="4 7" id="KW-1133">Transmembrane helix</keyword>
<feature type="transmembrane region" description="Helical" evidence="7">
    <location>
        <begin position="66"/>
        <end position="84"/>
    </location>
</feature>
<evidence type="ECO:0000259" key="8">
    <source>
        <dbReference type="Pfam" id="PF06271"/>
    </source>
</evidence>
<keyword evidence="5 7" id="KW-0472">Membrane</keyword>
<feature type="compositionally biased region" description="Low complexity" evidence="6">
    <location>
        <begin position="9"/>
        <end position="18"/>
    </location>
</feature>
<comment type="subcellular location">
    <subcellularLocation>
        <location evidence="1">Cell membrane</location>
        <topology evidence="1">Multi-pass membrane protein</topology>
    </subcellularLocation>
</comment>
<dbReference type="EMBL" id="CP043617">
    <property type="protein sequence ID" value="QFR50249.1"/>
    <property type="molecule type" value="Genomic_DNA"/>
</dbReference>
<evidence type="ECO:0000256" key="1">
    <source>
        <dbReference type="ARBA" id="ARBA00004651"/>
    </source>
</evidence>
<dbReference type="GO" id="GO:0005886">
    <property type="term" value="C:plasma membrane"/>
    <property type="evidence" value="ECO:0007669"/>
    <property type="project" value="UniProtKB-SubCell"/>
</dbReference>
<organism evidence="9 10">
    <name type="scientific">Sulfurimonas lithotrophica</name>
    <dbReference type="NCBI Taxonomy" id="2590022"/>
    <lineage>
        <taxon>Bacteria</taxon>
        <taxon>Pseudomonadati</taxon>
        <taxon>Campylobacterota</taxon>
        <taxon>Epsilonproteobacteria</taxon>
        <taxon>Campylobacterales</taxon>
        <taxon>Sulfurimonadaceae</taxon>
        <taxon>Sulfurimonas</taxon>
    </lineage>
</organism>
<feature type="transmembrane region" description="Helical" evidence="7">
    <location>
        <begin position="35"/>
        <end position="54"/>
    </location>
</feature>
<dbReference type="Proteomes" id="UP000326944">
    <property type="component" value="Chromosome"/>
</dbReference>
<dbReference type="InterPro" id="IPR051791">
    <property type="entry name" value="Pra-immunoreactive"/>
</dbReference>
<accession>A0A5P8P3I0</accession>
<evidence type="ECO:0000256" key="7">
    <source>
        <dbReference type="SAM" id="Phobius"/>
    </source>
</evidence>
<evidence type="ECO:0000256" key="3">
    <source>
        <dbReference type="ARBA" id="ARBA00022692"/>
    </source>
</evidence>
<evidence type="ECO:0000313" key="9">
    <source>
        <dbReference type="EMBL" id="QFR50249.1"/>
    </source>
</evidence>
<dbReference type="InterPro" id="IPR010432">
    <property type="entry name" value="RDD"/>
</dbReference>
<sequence>MRFRDLKNNNKTKNIQKQTNRKAHYAKTSLRIKAFITDLFMIYAPILYVITYIFMGGKDEFQESNLAPFIGVSLYALIYSLLVGKFGQTPGKKAYDIKIVDAKTGQLLGFWRSLCRFVMFLFSAAILLGLMTQLYRKDNRTLHDLICGSVVIQDTKL</sequence>